<dbReference type="SUPFAM" id="SSF56784">
    <property type="entry name" value="HAD-like"/>
    <property type="match status" value="1"/>
</dbReference>
<dbReference type="GO" id="GO:0015677">
    <property type="term" value="P:copper ion import"/>
    <property type="evidence" value="ECO:0007669"/>
    <property type="project" value="TreeGrafter"/>
</dbReference>
<name>A0A2G8KS92_STIJA</name>
<sequence>MGNKSLESAISFNLLHFTHHRLASPRFLHKSYLKISWRRSKRSSLQVRELPWWGDGVNDSPALVQADVGIAIGTGTDVAVESGDIVLIKNDLLDVATAIHLSKKTVQRIRINFFFACIFNGVGIPIAAGVLSPVGVLLQPWMASAAMALSSVSVVTSSLFLKLISGKRVNCFSALYLQLQETKVPKFGGEGKAV</sequence>
<dbReference type="GO" id="GO:0006878">
    <property type="term" value="P:intracellular copper ion homeostasis"/>
    <property type="evidence" value="ECO:0007669"/>
    <property type="project" value="TreeGrafter"/>
</dbReference>
<keyword evidence="2" id="KW-0472">Membrane</keyword>
<protein>
    <submittedName>
        <fullName evidence="3">Copper-transporting ATPase 2</fullName>
    </submittedName>
</protein>
<dbReference type="AlphaFoldDB" id="A0A2G8KS92"/>
<dbReference type="OrthoDB" id="432719at2759"/>
<proteinExistence type="predicted"/>
<dbReference type="PANTHER" id="PTHR43520">
    <property type="entry name" value="ATP7, ISOFORM B"/>
    <property type="match status" value="1"/>
</dbReference>
<feature type="transmembrane region" description="Helical" evidence="2">
    <location>
        <begin position="141"/>
        <end position="161"/>
    </location>
</feature>
<keyword evidence="4" id="KW-1185">Reference proteome</keyword>
<dbReference type="PRINTS" id="PR00120">
    <property type="entry name" value="HATPASE"/>
</dbReference>
<dbReference type="GO" id="GO:0043682">
    <property type="term" value="F:P-type divalent copper transporter activity"/>
    <property type="evidence" value="ECO:0007669"/>
    <property type="project" value="TreeGrafter"/>
</dbReference>
<dbReference type="InterPro" id="IPR023214">
    <property type="entry name" value="HAD_sf"/>
</dbReference>
<dbReference type="GO" id="GO:0005886">
    <property type="term" value="C:plasma membrane"/>
    <property type="evidence" value="ECO:0007669"/>
    <property type="project" value="TreeGrafter"/>
</dbReference>
<dbReference type="Gene3D" id="3.40.50.1000">
    <property type="entry name" value="HAD superfamily/HAD-like"/>
    <property type="match status" value="1"/>
</dbReference>
<dbReference type="GO" id="GO:0060003">
    <property type="term" value="P:copper ion export"/>
    <property type="evidence" value="ECO:0007669"/>
    <property type="project" value="TreeGrafter"/>
</dbReference>
<dbReference type="GO" id="GO:0016887">
    <property type="term" value="F:ATP hydrolysis activity"/>
    <property type="evidence" value="ECO:0007669"/>
    <property type="project" value="InterPro"/>
</dbReference>
<dbReference type="STRING" id="307972.A0A2G8KS92"/>
<feature type="transmembrane region" description="Helical" evidence="2">
    <location>
        <begin position="113"/>
        <end position="135"/>
    </location>
</feature>
<dbReference type="GO" id="GO:0005524">
    <property type="term" value="F:ATP binding"/>
    <property type="evidence" value="ECO:0007669"/>
    <property type="project" value="InterPro"/>
</dbReference>
<dbReference type="GO" id="GO:0005507">
    <property type="term" value="F:copper ion binding"/>
    <property type="evidence" value="ECO:0007669"/>
    <property type="project" value="TreeGrafter"/>
</dbReference>
<dbReference type="PANTHER" id="PTHR43520:SF8">
    <property type="entry name" value="P-TYPE CU(+) TRANSPORTER"/>
    <property type="match status" value="1"/>
</dbReference>
<dbReference type="GO" id="GO:0005802">
    <property type="term" value="C:trans-Golgi network"/>
    <property type="evidence" value="ECO:0007669"/>
    <property type="project" value="TreeGrafter"/>
</dbReference>
<organism evidence="3 4">
    <name type="scientific">Stichopus japonicus</name>
    <name type="common">Sea cucumber</name>
    <dbReference type="NCBI Taxonomy" id="307972"/>
    <lineage>
        <taxon>Eukaryota</taxon>
        <taxon>Metazoa</taxon>
        <taxon>Echinodermata</taxon>
        <taxon>Eleutherozoa</taxon>
        <taxon>Echinozoa</taxon>
        <taxon>Holothuroidea</taxon>
        <taxon>Aspidochirotacea</taxon>
        <taxon>Aspidochirotida</taxon>
        <taxon>Stichopodidae</taxon>
        <taxon>Apostichopus</taxon>
    </lineage>
</organism>
<gene>
    <name evidence="3" type="ORF">BSL78_12238</name>
</gene>
<dbReference type="Proteomes" id="UP000230750">
    <property type="component" value="Unassembled WGS sequence"/>
</dbReference>
<accession>A0A2G8KS92</accession>
<evidence type="ECO:0000313" key="3">
    <source>
        <dbReference type="EMBL" id="PIK50857.1"/>
    </source>
</evidence>
<evidence type="ECO:0000313" key="4">
    <source>
        <dbReference type="Proteomes" id="UP000230750"/>
    </source>
</evidence>
<reference evidence="3 4" key="1">
    <citation type="journal article" date="2017" name="PLoS Biol.">
        <title>The sea cucumber genome provides insights into morphological evolution and visceral regeneration.</title>
        <authorList>
            <person name="Zhang X."/>
            <person name="Sun L."/>
            <person name="Yuan J."/>
            <person name="Sun Y."/>
            <person name="Gao Y."/>
            <person name="Zhang L."/>
            <person name="Li S."/>
            <person name="Dai H."/>
            <person name="Hamel J.F."/>
            <person name="Liu C."/>
            <person name="Yu Y."/>
            <person name="Liu S."/>
            <person name="Lin W."/>
            <person name="Guo K."/>
            <person name="Jin S."/>
            <person name="Xu P."/>
            <person name="Storey K.B."/>
            <person name="Huan P."/>
            <person name="Zhang T."/>
            <person name="Zhou Y."/>
            <person name="Zhang J."/>
            <person name="Lin C."/>
            <person name="Li X."/>
            <person name="Xing L."/>
            <person name="Huo D."/>
            <person name="Sun M."/>
            <person name="Wang L."/>
            <person name="Mercier A."/>
            <person name="Li F."/>
            <person name="Yang H."/>
            <person name="Xiang J."/>
        </authorList>
    </citation>
    <scope>NUCLEOTIDE SEQUENCE [LARGE SCALE GENOMIC DNA]</scope>
    <source>
        <strain evidence="3">Shaxun</strain>
        <tissue evidence="3">Muscle</tissue>
    </source>
</reference>
<comment type="caution">
    <text evidence="3">The sequence shown here is derived from an EMBL/GenBank/DDBJ whole genome shotgun (WGS) entry which is preliminary data.</text>
</comment>
<dbReference type="PRINTS" id="PR00119">
    <property type="entry name" value="CATATPASE"/>
</dbReference>
<evidence type="ECO:0000256" key="2">
    <source>
        <dbReference type="SAM" id="Phobius"/>
    </source>
</evidence>
<keyword evidence="2" id="KW-0812">Transmembrane</keyword>
<keyword evidence="1" id="KW-1278">Translocase</keyword>
<dbReference type="InterPro" id="IPR001757">
    <property type="entry name" value="P_typ_ATPase"/>
</dbReference>
<dbReference type="EMBL" id="MRZV01000401">
    <property type="protein sequence ID" value="PIK50857.1"/>
    <property type="molecule type" value="Genomic_DNA"/>
</dbReference>
<keyword evidence="2" id="KW-1133">Transmembrane helix</keyword>
<evidence type="ECO:0000256" key="1">
    <source>
        <dbReference type="ARBA" id="ARBA00022967"/>
    </source>
</evidence>
<dbReference type="InterPro" id="IPR036412">
    <property type="entry name" value="HAD-like_sf"/>
</dbReference>